<dbReference type="InterPro" id="IPR008920">
    <property type="entry name" value="TF_FadR/GntR_C"/>
</dbReference>
<sequence length="292" mass="31611">MSEDMTKTPPEEPAAIRSIPGPAPAPWSLRKQDWAYQQLRERILTGRLAPGERLSQERLANELGISRGPLRDALSRLAAEMLVVDRPHQKWTVAEVSVADARDIYNGRAALESMLAAAAAQSPSDVRAARCTELEVLLERQRTATSLGDVAEVRLWDRRFHDGIYALAGMPASLGALDHLRAKSDRYISLYLSDTSRAHTSADEHADILDALSAGNPERSGALTRTHVLGGLTLLTGTIGDQPATFSDSASVPSDARTSLGAAARNHRTTQSRPAHAPDDGEVPPRAVRPRK</sequence>
<dbReference type="AlphaFoldDB" id="A0A0T6LV02"/>
<name>A0A0T6LV02_WENVI</name>
<dbReference type="SMART" id="SM00345">
    <property type="entry name" value="HTH_GNTR"/>
    <property type="match status" value="1"/>
</dbReference>
<dbReference type="PROSITE" id="PS50949">
    <property type="entry name" value="HTH_GNTR"/>
    <property type="match status" value="1"/>
</dbReference>
<dbReference type="Proteomes" id="UP000050867">
    <property type="component" value="Unassembled WGS sequence"/>
</dbReference>
<dbReference type="SMART" id="SM00895">
    <property type="entry name" value="FCD"/>
    <property type="match status" value="1"/>
</dbReference>
<feature type="region of interest" description="Disordered" evidence="4">
    <location>
        <begin position="243"/>
        <end position="292"/>
    </location>
</feature>
<evidence type="ECO:0000256" key="3">
    <source>
        <dbReference type="ARBA" id="ARBA00023163"/>
    </source>
</evidence>
<proteinExistence type="predicted"/>
<evidence type="ECO:0000256" key="4">
    <source>
        <dbReference type="SAM" id="MobiDB-lite"/>
    </source>
</evidence>
<keyword evidence="2" id="KW-0238">DNA-binding</keyword>
<dbReference type="STRING" id="76728.AQ490_19340"/>
<evidence type="ECO:0000259" key="5">
    <source>
        <dbReference type="PROSITE" id="PS50949"/>
    </source>
</evidence>
<keyword evidence="7" id="KW-1185">Reference proteome</keyword>
<dbReference type="PANTHER" id="PTHR43537">
    <property type="entry name" value="TRANSCRIPTIONAL REGULATOR, GNTR FAMILY"/>
    <property type="match status" value="1"/>
</dbReference>
<dbReference type="PANTHER" id="PTHR43537:SF24">
    <property type="entry name" value="GLUCONATE OPERON TRANSCRIPTIONAL REPRESSOR"/>
    <property type="match status" value="1"/>
</dbReference>
<accession>A0A0T6LV02</accession>
<evidence type="ECO:0000256" key="2">
    <source>
        <dbReference type="ARBA" id="ARBA00023125"/>
    </source>
</evidence>
<evidence type="ECO:0000256" key="1">
    <source>
        <dbReference type="ARBA" id="ARBA00023015"/>
    </source>
</evidence>
<keyword evidence="1" id="KW-0805">Transcription regulation</keyword>
<dbReference type="InterPro" id="IPR036388">
    <property type="entry name" value="WH-like_DNA-bd_sf"/>
</dbReference>
<dbReference type="EMBL" id="LLZU01000010">
    <property type="protein sequence ID" value="KRV49840.1"/>
    <property type="molecule type" value="Genomic_DNA"/>
</dbReference>
<keyword evidence="3" id="KW-0804">Transcription</keyword>
<dbReference type="Gene3D" id="1.10.10.10">
    <property type="entry name" value="Winged helix-like DNA-binding domain superfamily/Winged helix DNA-binding domain"/>
    <property type="match status" value="1"/>
</dbReference>
<evidence type="ECO:0000313" key="6">
    <source>
        <dbReference type="EMBL" id="KRV49840.1"/>
    </source>
</evidence>
<dbReference type="InterPro" id="IPR036390">
    <property type="entry name" value="WH_DNA-bd_sf"/>
</dbReference>
<evidence type="ECO:0000313" key="7">
    <source>
        <dbReference type="Proteomes" id="UP000050867"/>
    </source>
</evidence>
<dbReference type="SUPFAM" id="SSF48008">
    <property type="entry name" value="GntR ligand-binding domain-like"/>
    <property type="match status" value="1"/>
</dbReference>
<dbReference type="InterPro" id="IPR000524">
    <property type="entry name" value="Tscrpt_reg_HTH_GntR"/>
</dbReference>
<organism evidence="6 7">
    <name type="scientific">Wenjunlia vitaminophila</name>
    <name type="common">Streptomyces vitaminophilus</name>
    <dbReference type="NCBI Taxonomy" id="76728"/>
    <lineage>
        <taxon>Bacteria</taxon>
        <taxon>Bacillati</taxon>
        <taxon>Actinomycetota</taxon>
        <taxon>Actinomycetes</taxon>
        <taxon>Kitasatosporales</taxon>
        <taxon>Streptomycetaceae</taxon>
        <taxon>Wenjunlia</taxon>
    </lineage>
</organism>
<dbReference type="Gene3D" id="1.20.120.530">
    <property type="entry name" value="GntR ligand-binding domain-like"/>
    <property type="match status" value="1"/>
</dbReference>
<dbReference type="SUPFAM" id="SSF46785">
    <property type="entry name" value="Winged helix' DNA-binding domain"/>
    <property type="match status" value="1"/>
</dbReference>
<feature type="region of interest" description="Disordered" evidence="4">
    <location>
        <begin position="1"/>
        <end position="25"/>
    </location>
</feature>
<dbReference type="Pfam" id="PF07729">
    <property type="entry name" value="FCD"/>
    <property type="match status" value="1"/>
</dbReference>
<dbReference type="GO" id="GO:0003700">
    <property type="term" value="F:DNA-binding transcription factor activity"/>
    <property type="evidence" value="ECO:0007669"/>
    <property type="project" value="InterPro"/>
</dbReference>
<comment type="caution">
    <text evidence="6">The sequence shown here is derived from an EMBL/GenBank/DDBJ whole genome shotgun (WGS) entry which is preliminary data.</text>
</comment>
<reference evidence="6 7" key="1">
    <citation type="submission" date="2015-10" db="EMBL/GenBank/DDBJ databases">
        <title>Draft genome sequence of pyrrolomycin-producing Streptomyces vitaminophilus.</title>
        <authorList>
            <person name="Graham D.E."/>
            <person name="Mahan K.M."/>
            <person name="Klingeman D.M."/>
            <person name="Hettich R.L."/>
            <person name="Parry R.J."/>
        </authorList>
    </citation>
    <scope>NUCLEOTIDE SEQUENCE [LARGE SCALE GENOMIC DNA]</scope>
    <source>
        <strain evidence="6 7">ATCC 31673</strain>
    </source>
</reference>
<dbReference type="Pfam" id="PF00392">
    <property type="entry name" value="GntR"/>
    <property type="match status" value="1"/>
</dbReference>
<dbReference type="eggNOG" id="COG1802">
    <property type="taxonomic scope" value="Bacteria"/>
</dbReference>
<dbReference type="InterPro" id="IPR011711">
    <property type="entry name" value="GntR_C"/>
</dbReference>
<feature type="compositionally biased region" description="Basic and acidic residues" evidence="4">
    <location>
        <begin position="1"/>
        <end position="10"/>
    </location>
</feature>
<dbReference type="GO" id="GO:0003677">
    <property type="term" value="F:DNA binding"/>
    <property type="evidence" value="ECO:0007669"/>
    <property type="project" value="UniProtKB-KW"/>
</dbReference>
<gene>
    <name evidence="6" type="ORF">AQ490_19340</name>
</gene>
<feature type="domain" description="HTH gntR-type" evidence="5">
    <location>
        <begin position="29"/>
        <end position="96"/>
    </location>
</feature>
<dbReference type="CDD" id="cd07377">
    <property type="entry name" value="WHTH_GntR"/>
    <property type="match status" value="1"/>
</dbReference>
<protein>
    <submittedName>
        <fullName evidence="6">GntR family transcriptional regulator</fullName>
    </submittedName>
</protein>